<name>A0A1R1PQN6_ZANCU</name>
<evidence type="ECO:0000313" key="1">
    <source>
        <dbReference type="EMBL" id="OMH83213.1"/>
    </source>
</evidence>
<protein>
    <submittedName>
        <fullName evidence="1">Mesaconyl-C(4)-CoA hydratase</fullName>
    </submittedName>
</protein>
<dbReference type="AlphaFoldDB" id="A0A1R1PQN6"/>
<gene>
    <name evidence="1" type="ORF">AX774_g3288</name>
</gene>
<dbReference type="GO" id="GO:0019171">
    <property type="term" value="F:(3R)-hydroxyacyl-[acyl-carrier-protein] dehydratase activity"/>
    <property type="evidence" value="ECO:0007669"/>
    <property type="project" value="TreeGrafter"/>
</dbReference>
<reference evidence="2" key="1">
    <citation type="submission" date="2017-01" db="EMBL/GenBank/DDBJ databases">
        <authorList>
            <person name="Wang Y."/>
            <person name="White M."/>
            <person name="Kvist S."/>
            <person name="Moncalvo J.-M."/>
        </authorList>
    </citation>
    <scope>NUCLEOTIDE SEQUENCE [LARGE SCALE GENOMIC DNA]</scope>
    <source>
        <strain evidence="2">COL-18-3</strain>
    </source>
</reference>
<dbReference type="OrthoDB" id="3257538at2759"/>
<dbReference type="GO" id="GO:0005739">
    <property type="term" value="C:mitochondrion"/>
    <property type="evidence" value="ECO:0007669"/>
    <property type="project" value="TreeGrafter"/>
</dbReference>
<keyword evidence="2" id="KW-1185">Reference proteome</keyword>
<comment type="caution">
    <text evidence="1">The sequence shown here is derived from an EMBL/GenBank/DDBJ whole genome shotgun (WGS) entry which is preliminary data.</text>
</comment>
<dbReference type="InterPro" id="IPR052741">
    <property type="entry name" value="Mitochondrial_HTD2"/>
</dbReference>
<dbReference type="InterPro" id="IPR029069">
    <property type="entry name" value="HotDog_dom_sf"/>
</dbReference>
<evidence type="ECO:0000313" key="2">
    <source>
        <dbReference type="Proteomes" id="UP000188320"/>
    </source>
</evidence>
<dbReference type="PANTHER" id="PTHR28152">
    <property type="entry name" value="HYDROXYACYL-THIOESTER DEHYDRATASE TYPE 2, MITOCHONDRIAL"/>
    <property type="match status" value="1"/>
</dbReference>
<dbReference type="PANTHER" id="PTHR28152:SF1">
    <property type="entry name" value="HYDROXYACYL-THIOESTER DEHYDRATASE TYPE 2, MITOCHONDRIAL"/>
    <property type="match status" value="1"/>
</dbReference>
<dbReference type="Proteomes" id="UP000188320">
    <property type="component" value="Unassembled WGS sequence"/>
</dbReference>
<dbReference type="SUPFAM" id="SSF54637">
    <property type="entry name" value="Thioesterase/thiol ester dehydrase-isomerase"/>
    <property type="match status" value="1"/>
</dbReference>
<dbReference type="Gene3D" id="3.10.129.10">
    <property type="entry name" value="Hotdog Thioesterase"/>
    <property type="match status" value="1"/>
</dbReference>
<accession>A0A1R1PQN6</accession>
<proteinExistence type="predicted"/>
<dbReference type="EMBL" id="LSSK01000477">
    <property type="protein sequence ID" value="OMH83213.1"/>
    <property type="molecule type" value="Genomic_DNA"/>
</dbReference>
<organism evidence="1 2">
    <name type="scientific">Zancudomyces culisetae</name>
    <name type="common">Gut fungus</name>
    <name type="synonym">Smittium culisetae</name>
    <dbReference type="NCBI Taxonomy" id="1213189"/>
    <lineage>
        <taxon>Eukaryota</taxon>
        <taxon>Fungi</taxon>
        <taxon>Fungi incertae sedis</taxon>
        <taxon>Zoopagomycota</taxon>
        <taxon>Kickxellomycotina</taxon>
        <taxon>Harpellomycetes</taxon>
        <taxon>Harpellales</taxon>
        <taxon>Legeriomycetaceae</taxon>
        <taxon>Zancudomyces</taxon>
    </lineage>
</organism>
<sequence length="360" mass="41101">MTLFQKAKHINRGKHILFNLTSANSIGPTVHRFNTKGFFTTRPQNKKQGTVDEWAQGALNKKEEFVEKIYGKPLVYFQSTVSPLLPQTYPVPKITRAREVEEGTELPLNSHLLYFLPNYTEHELSLDGYNEEESPPEPYNQRVWAGGSLTFSTENPLRVGHTATLVSQIDSVKEKYRPIESGGPLIMVGIKREVFNENGLSITERRELAYMEKMSPARKNVKPKNEPDFQHSFVPSNISLFRYSALTWNSHLIHYDFNYANKVEKHPNLLVHGPLTCTLLLENLRCNLPTGYKVHTFSYRAVSPLYVKSKMTLCGKWNAEQKQMLDAGDRPDQLKCELWAINDEDGLAMQGTATLKRVSL</sequence>